<feature type="compositionally biased region" description="Basic residues" evidence="1">
    <location>
        <begin position="101"/>
        <end position="110"/>
    </location>
</feature>
<dbReference type="AlphaFoldDB" id="A0A6J8CPL6"/>
<name>A0A6J8CPL6_MYTCO</name>
<dbReference type="Proteomes" id="UP000507470">
    <property type="component" value="Unassembled WGS sequence"/>
</dbReference>
<feature type="compositionally biased region" description="Basic residues" evidence="1">
    <location>
        <begin position="125"/>
        <end position="138"/>
    </location>
</feature>
<protein>
    <submittedName>
        <fullName evidence="2">Uncharacterized protein</fullName>
    </submittedName>
</protein>
<gene>
    <name evidence="2" type="ORF">MCOR_31789</name>
</gene>
<accession>A0A6J8CPL6</accession>
<feature type="compositionally biased region" description="Basic and acidic residues" evidence="1">
    <location>
        <begin position="83"/>
        <end position="100"/>
    </location>
</feature>
<organism evidence="2 3">
    <name type="scientific">Mytilus coruscus</name>
    <name type="common">Sea mussel</name>
    <dbReference type="NCBI Taxonomy" id="42192"/>
    <lineage>
        <taxon>Eukaryota</taxon>
        <taxon>Metazoa</taxon>
        <taxon>Spiralia</taxon>
        <taxon>Lophotrochozoa</taxon>
        <taxon>Mollusca</taxon>
        <taxon>Bivalvia</taxon>
        <taxon>Autobranchia</taxon>
        <taxon>Pteriomorphia</taxon>
        <taxon>Mytilida</taxon>
        <taxon>Mytiloidea</taxon>
        <taxon>Mytilidae</taxon>
        <taxon>Mytilinae</taxon>
        <taxon>Mytilus</taxon>
    </lineage>
</organism>
<dbReference type="EMBL" id="CACVKT020005675">
    <property type="protein sequence ID" value="CAC5397339.1"/>
    <property type="molecule type" value="Genomic_DNA"/>
</dbReference>
<evidence type="ECO:0000256" key="1">
    <source>
        <dbReference type="SAM" id="MobiDB-lite"/>
    </source>
</evidence>
<evidence type="ECO:0000313" key="2">
    <source>
        <dbReference type="EMBL" id="CAC5397339.1"/>
    </source>
</evidence>
<proteinExistence type="predicted"/>
<feature type="compositionally biased region" description="Basic and acidic residues" evidence="1">
    <location>
        <begin position="111"/>
        <end position="124"/>
    </location>
</feature>
<keyword evidence="3" id="KW-1185">Reference proteome</keyword>
<sequence length="158" mass="19189">MNKANIQKIPEILEDRYMYVRSSHNFVNINEVQRPKSKKLLLIDKDEIVAPKTELDQKLKGILENTEHRRKDILKDWRKKKKRPEEDTRRKDIMKDSGKKEKTRRGHRKEGHHERLEKKKEKTGKVHRRKVPKEKNHKSIPIMKTLNFKHFIDIKIQF</sequence>
<evidence type="ECO:0000313" key="3">
    <source>
        <dbReference type="Proteomes" id="UP000507470"/>
    </source>
</evidence>
<reference evidence="2 3" key="1">
    <citation type="submission" date="2020-06" db="EMBL/GenBank/DDBJ databases">
        <authorList>
            <person name="Li R."/>
            <person name="Bekaert M."/>
        </authorList>
    </citation>
    <scope>NUCLEOTIDE SEQUENCE [LARGE SCALE GENOMIC DNA]</scope>
    <source>
        <strain evidence="3">wild</strain>
    </source>
</reference>
<feature type="region of interest" description="Disordered" evidence="1">
    <location>
        <begin position="70"/>
        <end position="139"/>
    </location>
</feature>